<dbReference type="MEROPS" id="C14.015"/>
<dbReference type="OMA" id="HFTANHC"/>
<dbReference type="PROSITE" id="PS50207">
    <property type="entry name" value="CASPASE_P10"/>
    <property type="match status" value="1"/>
</dbReference>
<feature type="active site" evidence="7">
    <location>
        <position position="222"/>
    </location>
</feature>
<dbReference type="InterPro" id="IPR011600">
    <property type="entry name" value="Pept_C14_caspase"/>
</dbReference>
<dbReference type="InterPro" id="IPR033139">
    <property type="entry name" value="Caspase_cys_AS"/>
</dbReference>
<dbReference type="GO" id="GO:0016322">
    <property type="term" value="P:neuron remodeling"/>
    <property type="evidence" value="ECO:0007669"/>
    <property type="project" value="EnsemblMetazoa"/>
</dbReference>
<dbReference type="KEGG" id="dgr:6567727"/>
<evidence type="ECO:0000313" key="13">
    <source>
        <dbReference type="Proteomes" id="UP000001070"/>
    </source>
</evidence>
<dbReference type="InterPro" id="IPR001309">
    <property type="entry name" value="Pept_C14_p20"/>
</dbReference>
<reference evidence="12 13" key="1">
    <citation type="journal article" date="2007" name="Nature">
        <title>Evolution of genes and genomes on the Drosophila phylogeny.</title>
        <authorList>
            <consortium name="Drosophila 12 Genomes Consortium"/>
            <person name="Clark A.G."/>
            <person name="Eisen M.B."/>
            <person name="Smith D.R."/>
            <person name="Bergman C.M."/>
            <person name="Oliver B."/>
            <person name="Markow T.A."/>
            <person name="Kaufman T.C."/>
            <person name="Kellis M."/>
            <person name="Gelbart W."/>
            <person name="Iyer V.N."/>
            <person name="Pollard D.A."/>
            <person name="Sackton T.B."/>
            <person name="Larracuente A.M."/>
            <person name="Singh N.D."/>
            <person name="Abad J.P."/>
            <person name="Abt D.N."/>
            <person name="Adryan B."/>
            <person name="Aguade M."/>
            <person name="Akashi H."/>
            <person name="Anderson W.W."/>
            <person name="Aquadro C.F."/>
            <person name="Ardell D.H."/>
            <person name="Arguello R."/>
            <person name="Artieri C.G."/>
            <person name="Barbash D.A."/>
            <person name="Barker D."/>
            <person name="Barsanti P."/>
            <person name="Batterham P."/>
            <person name="Batzoglou S."/>
            <person name="Begun D."/>
            <person name="Bhutkar A."/>
            <person name="Blanco E."/>
            <person name="Bosak S.A."/>
            <person name="Bradley R.K."/>
            <person name="Brand A.D."/>
            <person name="Brent M.R."/>
            <person name="Brooks A.N."/>
            <person name="Brown R.H."/>
            <person name="Butlin R.K."/>
            <person name="Caggese C."/>
            <person name="Calvi B.R."/>
            <person name="Bernardo de Carvalho A."/>
            <person name="Caspi A."/>
            <person name="Castrezana S."/>
            <person name="Celniker S.E."/>
            <person name="Chang J.L."/>
            <person name="Chapple C."/>
            <person name="Chatterji S."/>
            <person name="Chinwalla A."/>
            <person name="Civetta A."/>
            <person name="Clifton S.W."/>
            <person name="Comeron J.M."/>
            <person name="Costello J.C."/>
            <person name="Coyne J.A."/>
            <person name="Daub J."/>
            <person name="David R.G."/>
            <person name="Delcher A.L."/>
            <person name="Delehaunty K."/>
            <person name="Do C.B."/>
            <person name="Ebling H."/>
            <person name="Edwards K."/>
            <person name="Eickbush T."/>
            <person name="Evans J.D."/>
            <person name="Filipski A."/>
            <person name="Findeiss S."/>
            <person name="Freyhult E."/>
            <person name="Fulton L."/>
            <person name="Fulton R."/>
            <person name="Garcia A.C."/>
            <person name="Gardiner A."/>
            <person name="Garfield D.A."/>
            <person name="Garvin B.E."/>
            <person name="Gibson G."/>
            <person name="Gilbert D."/>
            <person name="Gnerre S."/>
            <person name="Godfrey J."/>
            <person name="Good R."/>
            <person name="Gotea V."/>
            <person name="Gravely B."/>
            <person name="Greenberg A.J."/>
            <person name="Griffiths-Jones S."/>
            <person name="Gross S."/>
            <person name="Guigo R."/>
            <person name="Gustafson E.A."/>
            <person name="Haerty W."/>
            <person name="Hahn M.W."/>
            <person name="Halligan D.L."/>
            <person name="Halpern A.L."/>
            <person name="Halter G.M."/>
            <person name="Han M.V."/>
            <person name="Heger A."/>
            <person name="Hillier L."/>
            <person name="Hinrichs A.S."/>
            <person name="Holmes I."/>
            <person name="Hoskins R.A."/>
            <person name="Hubisz M.J."/>
            <person name="Hultmark D."/>
            <person name="Huntley M.A."/>
            <person name="Jaffe D.B."/>
            <person name="Jagadeeshan S."/>
            <person name="Jeck W.R."/>
            <person name="Johnson J."/>
            <person name="Jones C.D."/>
            <person name="Jordan W.C."/>
            <person name="Karpen G.H."/>
            <person name="Kataoka E."/>
            <person name="Keightley P.D."/>
            <person name="Kheradpour P."/>
            <person name="Kirkness E.F."/>
            <person name="Koerich L.B."/>
            <person name="Kristiansen K."/>
            <person name="Kudrna D."/>
            <person name="Kulathinal R.J."/>
            <person name="Kumar S."/>
            <person name="Kwok R."/>
            <person name="Lander E."/>
            <person name="Langley C.H."/>
            <person name="Lapoint R."/>
            <person name="Lazzaro B.P."/>
            <person name="Lee S.J."/>
            <person name="Levesque L."/>
            <person name="Li R."/>
            <person name="Lin C.F."/>
            <person name="Lin M.F."/>
            <person name="Lindblad-Toh K."/>
            <person name="Llopart A."/>
            <person name="Long M."/>
            <person name="Low L."/>
            <person name="Lozovsky E."/>
            <person name="Lu J."/>
            <person name="Luo M."/>
            <person name="Machado C.A."/>
            <person name="Makalowski W."/>
            <person name="Marzo M."/>
            <person name="Matsuda M."/>
            <person name="Matzkin L."/>
            <person name="McAllister B."/>
            <person name="McBride C.S."/>
            <person name="McKernan B."/>
            <person name="McKernan K."/>
            <person name="Mendez-Lago M."/>
            <person name="Minx P."/>
            <person name="Mollenhauer M.U."/>
            <person name="Montooth K."/>
            <person name="Mount S.M."/>
            <person name="Mu X."/>
            <person name="Myers E."/>
            <person name="Negre B."/>
            <person name="Newfeld S."/>
            <person name="Nielsen R."/>
            <person name="Noor M.A."/>
            <person name="O'Grady P."/>
            <person name="Pachter L."/>
            <person name="Papaceit M."/>
            <person name="Parisi M.J."/>
            <person name="Parisi M."/>
            <person name="Parts L."/>
            <person name="Pedersen J.S."/>
            <person name="Pesole G."/>
            <person name="Phillippy A.M."/>
            <person name="Ponting C.P."/>
            <person name="Pop M."/>
            <person name="Porcelli D."/>
            <person name="Powell J.R."/>
            <person name="Prohaska S."/>
            <person name="Pruitt K."/>
            <person name="Puig M."/>
            <person name="Quesneville H."/>
            <person name="Ram K.R."/>
            <person name="Rand D."/>
            <person name="Rasmussen M.D."/>
            <person name="Reed L.K."/>
            <person name="Reenan R."/>
            <person name="Reily A."/>
            <person name="Remington K.A."/>
            <person name="Rieger T.T."/>
            <person name="Ritchie M.G."/>
            <person name="Robin C."/>
            <person name="Rogers Y.H."/>
            <person name="Rohde C."/>
            <person name="Rozas J."/>
            <person name="Rubenfield M.J."/>
            <person name="Ruiz A."/>
            <person name="Russo S."/>
            <person name="Salzberg S.L."/>
            <person name="Sanchez-Gracia A."/>
            <person name="Saranga D.J."/>
            <person name="Sato H."/>
            <person name="Schaeffer S.W."/>
            <person name="Schatz M.C."/>
            <person name="Schlenke T."/>
            <person name="Schwartz R."/>
            <person name="Segarra C."/>
            <person name="Singh R.S."/>
            <person name="Sirot L."/>
            <person name="Sirota M."/>
            <person name="Sisneros N.B."/>
            <person name="Smith C.D."/>
            <person name="Smith T.F."/>
            <person name="Spieth J."/>
            <person name="Stage D.E."/>
            <person name="Stark A."/>
            <person name="Stephan W."/>
            <person name="Strausberg R.L."/>
            <person name="Strempel S."/>
            <person name="Sturgill D."/>
            <person name="Sutton G."/>
            <person name="Sutton G.G."/>
            <person name="Tao W."/>
            <person name="Teichmann S."/>
            <person name="Tobari Y.N."/>
            <person name="Tomimura Y."/>
            <person name="Tsolas J.M."/>
            <person name="Valente V.L."/>
            <person name="Venter E."/>
            <person name="Venter J.C."/>
            <person name="Vicario S."/>
            <person name="Vieira F.G."/>
            <person name="Vilella A.J."/>
            <person name="Villasante A."/>
            <person name="Walenz B."/>
            <person name="Wang J."/>
            <person name="Wasserman M."/>
            <person name="Watts T."/>
            <person name="Wilson D."/>
            <person name="Wilson R.K."/>
            <person name="Wing R.A."/>
            <person name="Wolfner M.F."/>
            <person name="Wong A."/>
            <person name="Wong G.K."/>
            <person name="Wu C.I."/>
            <person name="Wu G."/>
            <person name="Yamamoto D."/>
            <person name="Yang H.P."/>
            <person name="Yang S.P."/>
            <person name="Yorke J.A."/>
            <person name="Yoshida K."/>
            <person name="Zdobnov E."/>
            <person name="Zhang P."/>
            <person name="Zhang Y."/>
            <person name="Zimin A.V."/>
            <person name="Baldwin J."/>
            <person name="Abdouelleil A."/>
            <person name="Abdulkadir J."/>
            <person name="Abebe A."/>
            <person name="Abera B."/>
            <person name="Abreu J."/>
            <person name="Acer S.C."/>
            <person name="Aftuck L."/>
            <person name="Alexander A."/>
            <person name="An P."/>
            <person name="Anderson E."/>
            <person name="Anderson S."/>
            <person name="Arachi H."/>
            <person name="Azer M."/>
            <person name="Bachantsang P."/>
            <person name="Barry A."/>
            <person name="Bayul T."/>
            <person name="Berlin A."/>
            <person name="Bessette D."/>
            <person name="Bloom T."/>
            <person name="Blye J."/>
            <person name="Boguslavskiy L."/>
            <person name="Bonnet C."/>
            <person name="Boukhgalter B."/>
            <person name="Bourzgui I."/>
            <person name="Brown A."/>
            <person name="Cahill P."/>
            <person name="Channer S."/>
            <person name="Cheshatsang Y."/>
            <person name="Chuda L."/>
            <person name="Citroen M."/>
            <person name="Collymore A."/>
            <person name="Cooke P."/>
            <person name="Costello M."/>
            <person name="D'Aco K."/>
            <person name="Daza R."/>
            <person name="De Haan G."/>
            <person name="DeGray S."/>
            <person name="DeMaso C."/>
            <person name="Dhargay N."/>
            <person name="Dooley K."/>
            <person name="Dooley E."/>
            <person name="Doricent M."/>
            <person name="Dorje P."/>
            <person name="Dorjee K."/>
            <person name="Dupes A."/>
            <person name="Elong R."/>
            <person name="Falk J."/>
            <person name="Farina A."/>
            <person name="Faro S."/>
            <person name="Ferguson D."/>
            <person name="Fisher S."/>
            <person name="Foley C.D."/>
            <person name="Franke A."/>
            <person name="Friedrich D."/>
            <person name="Gadbois L."/>
            <person name="Gearin G."/>
            <person name="Gearin C.R."/>
            <person name="Giannoukos G."/>
            <person name="Goode T."/>
            <person name="Graham J."/>
            <person name="Grandbois E."/>
            <person name="Grewal S."/>
            <person name="Gyaltsen K."/>
            <person name="Hafez N."/>
            <person name="Hagos B."/>
            <person name="Hall J."/>
            <person name="Henson C."/>
            <person name="Hollinger A."/>
            <person name="Honan T."/>
            <person name="Huard M.D."/>
            <person name="Hughes L."/>
            <person name="Hurhula B."/>
            <person name="Husby M.E."/>
            <person name="Kamat A."/>
            <person name="Kanga B."/>
            <person name="Kashin S."/>
            <person name="Khazanovich D."/>
            <person name="Kisner P."/>
            <person name="Lance K."/>
            <person name="Lara M."/>
            <person name="Lee W."/>
            <person name="Lennon N."/>
            <person name="Letendre F."/>
            <person name="LeVine R."/>
            <person name="Lipovsky A."/>
            <person name="Liu X."/>
            <person name="Liu J."/>
            <person name="Liu S."/>
            <person name="Lokyitsang T."/>
            <person name="Lokyitsang Y."/>
            <person name="Lubonja R."/>
            <person name="Lui A."/>
            <person name="MacDonald P."/>
            <person name="Magnisalis V."/>
            <person name="Maru K."/>
            <person name="Matthews C."/>
            <person name="McCusker W."/>
            <person name="McDonough S."/>
            <person name="Mehta T."/>
            <person name="Meldrim J."/>
            <person name="Meneus L."/>
            <person name="Mihai O."/>
            <person name="Mihalev A."/>
            <person name="Mihova T."/>
            <person name="Mittelman R."/>
            <person name="Mlenga V."/>
            <person name="Montmayeur A."/>
            <person name="Mulrain L."/>
            <person name="Navidi A."/>
            <person name="Naylor J."/>
            <person name="Negash T."/>
            <person name="Nguyen T."/>
            <person name="Nguyen N."/>
            <person name="Nicol R."/>
            <person name="Norbu C."/>
            <person name="Norbu N."/>
            <person name="Novod N."/>
            <person name="O'Neill B."/>
            <person name="Osman S."/>
            <person name="Markiewicz E."/>
            <person name="Oyono O.L."/>
            <person name="Patti C."/>
            <person name="Phunkhang P."/>
            <person name="Pierre F."/>
            <person name="Priest M."/>
            <person name="Raghuraman S."/>
            <person name="Rege F."/>
            <person name="Reyes R."/>
            <person name="Rise C."/>
            <person name="Rogov P."/>
            <person name="Ross K."/>
            <person name="Ryan E."/>
            <person name="Settipalli S."/>
            <person name="Shea T."/>
            <person name="Sherpa N."/>
            <person name="Shi L."/>
            <person name="Shih D."/>
            <person name="Sparrow T."/>
            <person name="Spaulding J."/>
            <person name="Stalker J."/>
            <person name="Stange-Thomann N."/>
            <person name="Stavropoulos S."/>
            <person name="Stone C."/>
            <person name="Strader C."/>
            <person name="Tesfaye S."/>
            <person name="Thomson T."/>
            <person name="Thoulutsang Y."/>
            <person name="Thoulutsang D."/>
            <person name="Topham K."/>
            <person name="Topping I."/>
            <person name="Tsamla T."/>
            <person name="Vassiliev H."/>
            <person name="Vo A."/>
            <person name="Wangchuk T."/>
            <person name="Wangdi T."/>
            <person name="Weiand M."/>
            <person name="Wilkinson J."/>
            <person name="Wilson A."/>
            <person name="Yadav S."/>
            <person name="Young G."/>
            <person name="Yu Q."/>
            <person name="Zembek L."/>
            <person name="Zhong D."/>
            <person name="Zimmer A."/>
            <person name="Zwirko Z."/>
            <person name="Jaffe D.B."/>
            <person name="Alvarez P."/>
            <person name="Brockman W."/>
            <person name="Butler J."/>
            <person name="Chin C."/>
            <person name="Gnerre S."/>
            <person name="Grabherr M."/>
            <person name="Kleber M."/>
            <person name="Mauceli E."/>
            <person name="MacCallum I."/>
        </authorList>
    </citation>
    <scope>NUCLEOTIDE SEQUENCE [LARGE SCALE GENOMIC DNA]</scope>
    <source>
        <strain evidence="13">Tucson 15287-2541.00</strain>
    </source>
</reference>
<dbReference type="GO" id="GO:0048515">
    <property type="term" value="P:spermatid differentiation"/>
    <property type="evidence" value="ECO:0007669"/>
    <property type="project" value="EnsemblMetazoa"/>
</dbReference>
<feature type="region of interest" description="Disordered" evidence="9">
    <location>
        <begin position="31"/>
        <end position="58"/>
    </location>
</feature>
<dbReference type="PANTHER" id="PTHR10454:SF245">
    <property type="entry name" value="CASPASE-RELATED"/>
    <property type="match status" value="1"/>
</dbReference>
<dbReference type="GO" id="GO:0004197">
    <property type="term" value="F:cysteine-type endopeptidase activity"/>
    <property type="evidence" value="ECO:0007669"/>
    <property type="project" value="EnsemblMetazoa"/>
</dbReference>
<comment type="similarity">
    <text evidence="1 8">Belongs to the peptidase C14A family.</text>
</comment>
<keyword evidence="4" id="KW-0378">Hydrolase</keyword>
<feature type="domain" description="Caspase family p10" evidence="10">
    <location>
        <begin position="246"/>
        <end position="341"/>
    </location>
</feature>
<proteinExistence type="inferred from homology"/>
<dbReference type="PIRSF" id="PIRSF038001">
    <property type="entry name" value="Caspase_ICE"/>
    <property type="match status" value="1"/>
</dbReference>
<evidence type="ECO:0000256" key="6">
    <source>
        <dbReference type="ARBA" id="ARBA00023145"/>
    </source>
</evidence>
<gene>
    <name evidence="12" type="primary">Dgri\GH19956</name>
    <name evidence="12" type="ORF">Dgri_GH19956</name>
</gene>
<dbReference type="GO" id="GO:0045476">
    <property type="term" value="P:nurse cell apoptotic process"/>
    <property type="evidence" value="ECO:0007669"/>
    <property type="project" value="EnsemblMetazoa"/>
</dbReference>
<dbReference type="GO" id="GO:0045751">
    <property type="term" value="P:negative regulation of Toll signaling pathway"/>
    <property type="evidence" value="ECO:0007669"/>
    <property type="project" value="EnsemblMetazoa"/>
</dbReference>
<keyword evidence="3" id="KW-0053">Apoptosis</keyword>
<feature type="domain" description="Caspase family p20" evidence="11">
    <location>
        <begin position="103"/>
        <end position="226"/>
    </location>
</feature>
<dbReference type="EMBL" id="CH916373">
    <property type="protein sequence ID" value="EDV94389.1"/>
    <property type="molecule type" value="Genomic_DNA"/>
</dbReference>
<dbReference type="GO" id="GO:0005737">
    <property type="term" value="C:cytoplasm"/>
    <property type="evidence" value="ECO:0007669"/>
    <property type="project" value="EnsemblMetazoa"/>
</dbReference>
<dbReference type="PRINTS" id="PR00376">
    <property type="entry name" value="IL1BCENZYME"/>
</dbReference>
<dbReference type="SUPFAM" id="SSF52129">
    <property type="entry name" value="Caspase-like"/>
    <property type="match status" value="1"/>
</dbReference>
<dbReference type="GO" id="GO:0046667">
    <property type="term" value="P:compound eye retinal cell programmed cell death"/>
    <property type="evidence" value="ECO:0007669"/>
    <property type="project" value="EnsemblMetazoa"/>
</dbReference>
<dbReference type="Pfam" id="PF00656">
    <property type="entry name" value="Peptidase_C14"/>
    <property type="match status" value="1"/>
</dbReference>
<evidence type="ECO:0000256" key="3">
    <source>
        <dbReference type="ARBA" id="ARBA00022703"/>
    </source>
</evidence>
<dbReference type="SMART" id="SM00115">
    <property type="entry name" value="CASc"/>
    <property type="match status" value="1"/>
</dbReference>
<dbReference type="HOGENOM" id="CLU_036904_2_0_1"/>
<evidence type="ECO:0000256" key="5">
    <source>
        <dbReference type="ARBA" id="ARBA00022807"/>
    </source>
</evidence>
<feature type="active site" evidence="7">
    <location>
        <position position="180"/>
    </location>
</feature>
<evidence type="ECO:0000256" key="8">
    <source>
        <dbReference type="RuleBase" id="RU003971"/>
    </source>
</evidence>
<evidence type="ECO:0000256" key="7">
    <source>
        <dbReference type="PIRSR" id="PIRSR038001-1"/>
    </source>
</evidence>
<dbReference type="InterPro" id="IPR029030">
    <property type="entry name" value="Caspase-like_dom_sf"/>
</dbReference>
<evidence type="ECO:0000256" key="1">
    <source>
        <dbReference type="ARBA" id="ARBA00010134"/>
    </source>
</evidence>
<dbReference type="eggNOG" id="KOG3573">
    <property type="taxonomic scope" value="Eukaryota"/>
</dbReference>
<dbReference type="GO" id="GO:0006508">
    <property type="term" value="P:proteolysis"/>
    <property type="evidence" value="ECO:0007669"/>
    <property type="project" value="UniProtKB-KW"/>
</dbReference>
<organism evidence="13">
    <name type="scientific">Drosophila grimshawi</name>
    <name type="common">Hawaiian fruit fly</name>
    <name type="synonym">Idiomyia grimshawi</name>
    <dbReference type="NCBI Taxonomy" id="7222"/>
    <lineage>
        <taxon>Eukaryota</taxon>
        <taxon>Metazoa</taxon>
        <taxon>Ecdysozoa</taxon>
        <taxon>Arthropoda</taxon>
        <taxon>Hexapoda</taxon>
        <taxon>Insecta</taxon>
        <taxon>Pterygota</taxon>
        <taxon>Neoptera</taxon>
        <taxon>Endopterygota</taxon>
        <taxon>Diptera</taxon>
        <taxon>Brachycera</taxon>
        <taxon>Muscomorpha</taxon>
        <taxon>Ephydroidea</taxon>
        <taxon>Drosophilidae</taxon>
        <taxon>Drosophila</taxon>
        <taxon>Hawaiian Drosophila</taxon>
    </lineage>
</organism>
<evidence type="ECO:0000259" key="10">
    <source>
        <dbReference type="PROSITE" id="PS50207"/>
    </source>
</evidence>
<evidence type="ECO:0000256" key="2">
    <source>
        <dbReference type="ARBA" id="ARBA00022670"/>
    </source>
</evidence>
<dbReference type="AlphaFoldDB" id="B4JRJ9"/>
<dbReference type="GO" id="GO:0005634">
    <property type="term" value="C:nucleus"/>
    <property type="evidence" value="ECO:0007669"/>
    <property type="project" value="EnsemblMetazoa"/>
</dbReference>
<dbReference type="PANTHER" id="PTHR10454">
    <property type="entry name" value="CASPASE"/>
    <property type="match status" value="1"/>
</dbReference>
<dbReference type="CDD" id="cd00032">
    <property type="entry name" value="CASc"/>
    <property type="match status" value="1"/>
</dbReference>
<keyword evidence="6" id="KW-0865">Zymogen</keyword>
<dbReference type="GO" id="GO:1990525">
    <property type="term" value="F:BIR domain binding"/>
    <property type="evidence" value="ECO:0007669"/>
    <property type="project" value="EnsemblMetazoa"/>
</dbReference>
<feature type="compositionally biased region" description="Low complexity" evidence="9">
    <location>
        <begin position="37"/>
        <end position="56"/>
    </location>
</feature>
<dbReference type="InterPro" id="IPR002138">
    <property type="entry name" value="Pept_C14_p10"/>
</dbReference>
<dbReference type="OrthoDB" id="6116485at2759"/>
<name>B4JRJ9_DROGR</name>
<evidence type="ECO:0000259" key="11">
    <source>
        <dbReference type="PROSITE" id="PS50208"/>
    </source>
</evidence>
<dbReference type="InParanoid" id="B4JRJ9"/>
<evidence type="ECO:0000313" key="12">
    <source>
        <dbReference type="EMBL" id="EDV94389.1"/>
    </source>
</evidence>
<keyword evidence="5" id="KW-0788">Thiol protease</keyword>
<dbReference type="GO" id="GO:0035070">
    <property type="term" value="P:salivary gland histolysis"/>
    <property type="evidence" value="ECO:0007669"/>
    <property type="project" value="EnsemblMetazoa"/>
</dbReference>
<evidence type="ECO:0000256" key="9">
    <source>
        <dbReference type="SAM" id="MobiDB-lite"/>
    </source>
</evidence>
<dbReference type="GO" id="GO:0097194">
    <property type="term" value="P:execution phase of apoptosis"/>
    <property type="evidence" value="ECO:0007669"/>
    <property type="project" value="EnsemblMetazoa"/>
</dbReference>
<dbReference type="Proteomes" id="UP000001070">
    <property type="component" value="Unassembled WGS sequence"/>
</dbReference>
<sequence>MAANNNSSSNNDLKSVDQVGIRVEVATNTDDTTDAFGSLGTGSSSTTTTTSASTSTYHKSTYGTGAIGQLALNGYSTSSNYQKNVAKMVTDRHAAEYNMRHKHRGMALIFNHEHFEVPTLKSRAGTNVDCENLTRVLKQLDFDVTTYKDYRYQEILSTVKYAAAQKHDDNDCILVAILSHGEMGYIYAKDTQYKLDNIWSHFTANHCPSLAGKPKLFFIQACQGDRLDTGVTMERGRTETDGDSTMSYKIPIHADFLIAYSTIPGFYSWRNTTRGSWFMQSLCAELAANGKRLDMLTLLTFVCQRVAVDFESCTPDTPEMHQQKQIPCITTMLTRILLFSDKGKVPAAGRN</sequence>
<keyword evidence="2" id="KW-0645">Protease</keyword>
<dbReference type="PROSITE" id="PS01122">
    <property type="entry name" value="CASPASE_CYS"/>
    <property type="match status" value="1"/>
</dbReference>
<dbReference type="GO" id="GO:0031625">
    <property type="term" value="F:ubiquitin protein ligase binding"/>
    <property type="evidence" value="ECO:0007669"/>
    <property type="project" value="EnsemblMetazoa"/>
</dbReference>
<dbReference type="FunFam" id="3.40.50.1460:FF:000001">
    <property type="entry name" value="Caspase-3 preproprotein"/>
    <property type="match status" value="1"/>
</dbReference>
<dbReference type="STRING" id="7222.B4JRJ9"/>
<dbReference type="InterPro" id="IPR015917">
    <property type="entry name" value="Pept_C14A"/>
</dbReference>
<dbReference type="GO" id="GO:0043525">
    <property type="term" value="P:positive regulation of neuron apoptotic process"/>
    <property type="evidence" value="ECO:0007669"/>
    <property type="project" value="TreeGrafter"/>
</dbReference>
<dbReference type="PhylomeDB" id="B4JRJ9"/>
<protein>
    <submittedName>
        <fullName evidence="12">GH19956</fullName>
    </submittedName>
</protein>
<dbReference type="InterPro" id="IPR016129">
    <property type="entry name" value="Caspase_his_AS"/>
</dbReference>
<keyword evidence="13" id="KW-1185">Reference proteome</keyword>
<dbReference type="InterPro" id="IPR002398">
    <property type="entry name" value="Pept_C14"/>
</dbReference>
<dbReference type="FunCoup" id="B4JRJ9">
    <property type="interactions" value="949"/>
</dbReference>
<dbReference type="PROSITE" id="PS01121">
    <property type="entry name" value="CASPASE_HIS"/>
    <property type="match status" value="1"/>
</dbReference>
<accession>B4JRJ9</accession>
<dbReference type="PROSITE" id="PS50208">
    <property type="entry name" value="CASPASE_P20"/>
    <property type="match status" value="1"/>
</dbReference>
<dbReference type="GO" id="GO:0010165">
    <property type="term" value="P:response to X-ray"/>
    <property type="evidence" value="ECO:0007669"/>
    <property type="project" value="EnsemblMetazoa"/>
</dbReference>
<dbReference type="GO" id="GO:0061060">
    <property type="term" value="P:negative regulation of peptidoglycan recognition protein signaling pathway"/>
    <property type="evidence" value="ECO:0007669"/>
    <property type="project" value="EnsemblMetazoa"/>
</dbReference>
<dbReference type="Gene3D" id="3.40.50.1460">
    <property type="match status" value="1"/>
</dbReference>
<dbReference type="GO" id="GO:0005886">
    <property type="term" value="C:plasma membrane"/>
    <property type="evidence" value="ECO:0007669"/>
    <property type="project" value="EnsemblMetazoa"/>
</dbReference>
<evidence type="ECO:0000256" key="4">
    <source>
        <dbReference type="ARBA" id="ARBA00022801"/>
    </source>
</evidence>